<accession>A0A918C6I4</accession>
<dbReference type="PANTHER" id="PTHR43240">
    <property type="entry name" value="1,4-DIHYDROXY-2-NAPHTHOYL-COA THIOESTERASE 1"/>
    <property type="match status" value="1"/>
</dbReference>
<dbReference type="EMBL" id="BMQL01000010">
    <property type="protein sequence ID" value="GGR08260.1"/>
    <property type="molecule type" value="Genomic_DNA"/>
</dbReference>
<dbReference type="GO" id="GO:0005829">
    <property type="term" value="C:cytosol"/>
    <property type="evidence" value="ECO:0007669"/>
    <property type="project" value="TreeGrafter"/>
</dbReference>
<dbReference type="NCBIfam" id="TIGR00369">
    <property type="entry name" value="unchar_dom_1"/>
    <property type="match status" value="1"/>
</dbReference>
<dbReference type="Pfam" id="PF03061">
    <property type="entry name" value="4HBT"/>
    <property type="match status" value="1"/>
</dbReference>
<evidence type="ECO:0000256" key="1">
    <source>
        <dbReference type="ARBA" id="ARBA00008324"/>
    </source>
</evidence>
<comment type="caution">
    <text evidence="4">The sequence shown here is derived from an EMBL/GenBank/DDBJ whole genome shotgun (WGS) entry which is preliminary data.</text>
</comment>
<evidence type="ECO:0000313" key="5">
    <source>
        <dbReference type="Proteomes" id="UP000603865"/>
    </source>
</evidence>
<reference evidence="4" key="2">
    <citation type="submission" date="2020-09" db="EMBL/GenBank/DDBJ databases">
        <authorList>
            <person name="Sun Q."/>
            <person name="Ohkuma M."/>
        </authorList>
    </citation>
    <scope>NUCLEOTIDE SEQUENCE</scope>
    <source>
        <strain evidence="4">JCM 31311</strain>
    </source>
</reference>
<keyword evidence="2" id="KW-0378">Hydrolase</keyword>
<gene>
    <name evidence="4" type="ORF">GCM10008957_21210</name>
</gene>
<name>A0A918C6I4_9DEIO</name>
<evidence type="ECO:0000313" key="4">
    <source>
        <dbReference type="EMBL" id="GGR08260.1"/>
    </source>
</evidence>
<dbReference type="AlphaFoldDB" id="A0A918C6I4"/>
<dbReference type="GO" id="GO:0061522">
    <property type="term" value="F:1,4-dihydroxy-2-naphthoyl-CoA thioesterase activity"/>
    <property type="evidence" value="ECO:0007669"/>
    <property type="project" value="TreeGrafter"/>
</dbReference>
<dbReference type="PANTHER" id="PTHR43240:SF5">
    <property type="entry name" value="1,4-DIHYDROXY-2-NAPHTHOYL-COA THIOESTERASE 1"/>
    <property type="match status" value="1"/>
</dbReference>
<sequence>MPEAAIFHLTPEDIATLSPTDLAARLSHRPGTLGERMGIVLLEASPERLVATLPVEGNRQPAGRLHGGASAALAEELASIGSWLNLDIRREVAVGVDLNITHVRGATGGDVRGVAERVYRGRSVLVWTVSIFNEHGKLTSTARCTCNVVRV</sequence>
<dbReference type="RefSeq" id="WP_189090151.1">
    <property type="nucleotide sequence ID" value="NZ_BMQL01000010.1"/>
</dbReference>
<dbReference type="InterPro" id="IPR006683">
    <property type="entry name" value="Thioestr_dom"/>
</dbReference>
<feature type="domain" description="Thioesterase" evidence="3">
    <location>
        <begin position="63"/>
        <end position="138"/>
    </location>
</feature>
<reference evidence="4" key="1">
    <citation type="journal article" date="2014" name="Int. J. Syst. Evol. Microbiol.">
        <title>Complete genome sequence of Corynebacterium casei LMG S-19264T (=DSM 44701T), isolated from a smear-ripened cheese.</title>
        <authorList>
            <consortium name="US DOE Joint Genome Institute (JGI-PGF)"/>
            <person name="Walter F."/>
            <person name="Albersmeier A."/>
            <person name="Kalinowski J."/>
            <person name="Ruckert C."/>
        </authorList>
    </citation>
    <scope>NUCLEOTIDE SEQUENCE</scope>
    <source>
        <strain evidence="4">JCM 31311</strain>
    </source>
</reference>
<keyword evidence="5" id="KW-1185">Reference proteome</keyword>
<evidence type="ECO:0000256" key="2">
    <source>
        <dbReference type="ARBA" id="ARBA00022801"/>
    </source>
</evidence>
<dbReference type="Gene3D" id="3.10.129.10">
    <property type="entry name" value="Hotdog Thioesterase"/>
    <property type="match status" value="1"/>
</dbReference>
<dbReference type="InterPro" id="IPR029069">
    <property type="entry name" value="HotDog_dom_sf"/>
</dbReference>
<dbReference type="CDD" id="cd03443">
    <property type="entry name" value="PaaI_thioesterase"/>
    <property type="match status" value="1"/>
</dbReference>
<dbReference type="SUPFAM" id="SSF54637">
    <property type="entry name" value="Thioesterase/thiol ester dehydrase-isomerase"/>
    <property type="match status" value="1"/>
</dbReference>
<organism evidence="4 5">
    <name type="scientific">Deinococcus ruber</name>
    <dbReference type="NCBI Taxonomy" id="1848197"/>
    <lineage>
        <taxon>Bacteria</taxon>
        <taxon>Thermotogati</taxon>
        <taxon>Deinococcota</taxon>
        <taxon>Deinococci</taxon>
        <taxon>Deinococcales</taxon>
        <taxon>Deinococcaceae</taxon>
        <taxon>Deinococcus</taxon>
    </lineage>
</organism>
<dbReference type="InterPro" id="IPR003736">
    <property type="entry name" value="PAAI_dom"/>
</dbReference>
<evidence type="ECO:0000259" key="3">
    <source>
        <dbReference type="Pfam" id="PF03061"/>
    </source>
</evidence>
<comment type="similarity">
    <text evidence="1">Belongs to the thioesterase PaaI family.</text>
</comment>
<dbReference type="Proteomes" id="UP000603865">
    <property type="component" value="Unassembled WGS sequence"/>
</dbReference>
<protein>
    <submittedName>
        <fullName evidence="4">Esterase</fullName>
    </submittedName>
</protein>
<proteinExistence type="inferred from homology"/>